<reference evidence="2 3" key="1">
    <citation type="journal article" date="2019" name="Sci. Rep.">
        <title>A high-quality genome of Eragrostis curvula grass provides insights into Poaceae evolution and supports new strategies to enhance forage quality.</title>
        <authorList>
            <person name="Carballo J."/>
            <person name="Santos B.A.C.M."/>
            <person name="Zappacosta D."/>
            <person name="Garbus I."/>
            <person name="Selva J.P."/>
            <person name="Gallo C.A."/>
            <person name="Diaz A."/>
            <person name="Albertini E."/>
            <person name="Caccamo M."/>
            <person name="Echenique V."/>
        </authorList>
    </citation>
    <scope>NUCLEOTIDE SEQUENCE [LARGE SCALE GENOMIC DNA]</scope>
    <source>
        <strain evidence="3">cv. Victoria</strain>
        <tissue evidence="2">Leaf</tissue>
    </source>
</reference>
<dbReference type="Proteomes" id="UP000324897">
    <property type="component" value="Chromosome 4"/>
</dbReference>
<protein>
    <recommendedName>
        <fullName evidence="1">CRIB domain-containing protein</fullName>
    </recommendedName>
</protein>
<accession>A0A5J9W222</accession>
<dbReference type="InterPro" id="IPR050905">
    <property type="entry name" value="Plant_NBS-LRR"/>
</dbReference>
<dbReference type="Gramene" id="TVU41916">
    <property type="protein sequence ID" value="TVU41916"/>
    <property type="gene ID" value="EJB05_15475"/>
</dbReference>
<dbReference type="InterPro" id="IPR000095">
    <property type="entry name" value="CRIB_dom"/>
</dbReference>
<dbReference type="PROSITE" id="PS50108">
    <property type="entry name" value="CRIB"/>
    <property type="match status" value="1"/>
</dbReference>
<dbReference type="InterPro" id="IPR032675">
    <property type="entry name" value="LRR_dom_sf"/>
</dbReference>
<dbReference type="Gene3D" id="3.80.10.10">
    <property type="entry name" value="Ribonuclease Inhibitor"/>
    <property type="match status" value="1"/>
</dbReference>
<dbReference type="SUPFAM" id="SSF52058">
    <property type="entry name" value="L domain-like"/>
    <property type="match status" value="1"/>
</dbReference>
<dbReference type="AlphaFoldDB" id="A0A5J9W222"/>
<keyword evidence="3" id="KW-1185">Reference proteome</keyword>
<dbReference type="OrthoDB" id="266138at2759"/>
<name>A0A5J9W222_9POAL</name>
<feature type="domain" description="CRIB" evidence="1">
    <location>
        <begin position="76"/>
        <end position="91"/>
    </location>
</feature>
<sequence>MDTQVIEADTIDAAAEQILIELEEGPARDMSSRNNVFYFDGWDGLGASAVLRAIARRLTAATSKQERPVASSVGSISVPTGLEFEHVIHVDCSKWESRRALQRSVAMQLGISADVMEMFDKQDEEDDFHGVAQDSRVELSQVVKEMYQHIQKLNHRFLIIFHNGSSEEINLARCCGFTLSGYSTNKVLWTFQGRLRLKPQAKVDSAMKSAGMTDAFLSAIPLNKDPQKLWPYLVHEEAEELVAAQHNINTVPHSKIDQPALVEECLLYMLELCSRGHQSIDYDFTTHGAGYWICDGIIKQHPQNERDIDDDGADDADGLWITANALRREVQLDEEHHQYSPSSHLARFVESKPYWASPTYGFSRQIPIPKGDMFQRYLDKLRVLKLSRCSFNFPSAPFRCCHNLRFLWLDHCQVTEISSSTTGGARTEDSDDIRRCFQSLWVLDVRYTVGCSHILSAQMLDLMTHLRELNVIGAHYWDICQLKGRLPNIRKLRVQNYDRLCCSCSEDDLFTETNKMELLDFSGNTTDDSMKSLCGPRVGKSSTSLETVIIDGCTGLLEKISFSGCINLKNILLSGWLSLHTLDISSTAVKTLDLTATEIYNLDELYILYCEKLCAIMWPPEDKRSKDKPHVTLENQQ</sequence>
<feature type="non-terminal residue" evidence="2">
    <location>
        <position position="1"/>
    </location>
</feature>
<evidence type="ECO:0000313" key="3">
    <source>
        <dbReference type="Proteomes" id="UP000324897"/>
    </source>
</evidence>
<dbReference type="EMBL" id="RWGY01000007">
    <property type="protein sequence ID" value="TVU41916.1"/>
    <property type="molecule type" value="Genomic_DNA"/>
</dbReference>
<gene>
    <name evidence="2" type="ORF">EJB05_15475</name>
</gene>
<evidence type="ECO:0000313" key="2">
    <source>
        <dbReference type="EMBL" id="TVU41916.1"/>
    </source>
</evidence>
<comment type="caution">
    <text evidence="2">The sequence shown here is derived from an EMBL/GenBank/DDBJ whole genome shotgun (WGS) entry which is preliminary data.</text>
</comment>
<dbReference type="PANTHER" id="PTHR33463">
    <property type="entry name" value="NB-ARC DOMAIN-CONTAINING PROTEIN-RELATED"/>
    <property type="match status" value="1"/>
</dbReference>
<organism evidence="2 3">
    <name type="scientific">Eragrostis curvula</name>
    <name type="common">weeping love grass</name>
    <dbReference type="NCBI Taxonomy" id="38414"/>
    <lineage>
        <taxon>Eukaryota</taxon>
        <taxon>Viridiplantae</taxon>
        <taxon>Streptophyta</taxon>
        <taxon>Embryophyta</taxon>
        <taxon>Tracheophyta</taxon>
        <taxon>Spermatophyta</taxon>
        <taxon>Magnoliopsida</taxon>
        <taxon>Liliopsida</taxon>
        <taxon>Poales</taxon>
        <taxon>Poaceae</taxon>
        <taxon>PACMAD clade</taxon>
        <taxon>Chloridoideae</taxon>
        <taxon>Eragrostideae</taxon>
        <taxon>Eragrostidinae</taxon>
        <taxon>Eragrostis</taxon>
    </lineage>
</organism>
<evidence type="ECO:0000259" key="1">
    <source>
        <dbReference type="PROSITE" id="PS50108"/>
    </source>
</evidence>
<proteinExistence type="predicted"/>
<dbReference type="PANTHER" id="PTHR33463:SF28">
    <property type="entry name" value="VTA1_CALLOSE SYNTHASE N-TERMINAL DOMAIN-CONTAINING PROTEIN"/>
    <property type="match status" value="1"/>
</dbReference>